<evidence type="ECO:0000256" key="1">
    <source>
        <dbReference type="SAM" id="MobiDB-lite"/>
    </source>
</evidence>
<dbReference type="AlphaFoldDB" id="A0A2T6ZRD5"/>
<protein>
    <submittedName>
        <fullName evidence="2">Uncharacterized protein</fullName>
    </submittedName>
</protein>
<gene>
    <name evidence="2" type="ORF">B9Z19DRAFT_984369</name>
</gene>
<evidence type="ECO:0000313" key="3">
    <source>
        <dbReference type="Proteomes" id="UP000244722"/>
    </source>
</evidence>
<name>A0A2T6ZRD5_TUBBO</name>
<feature type="compositionally biased region" description="Basic and acidic residues" evidence="1">
    <location>
        <begin position="41"/>
        <end position="52"/>
    </location>
</feature>
<organism evidence="2 3">
    <name type="scientific">Tuber borchii</name>
    <name type="common">White truffle</name>
    <dbReference type="NCBI Taxonomy" id="42251"/>
    <lineage>
        <taxon>Eukaryota</taxon>
        <taxon>Fungi</taxon>
        <taxon>Dikarya</taxon>
        <taxon>Ascomycota</taxon>
        <taxon>Pezizomycotina</taxon>
        <taxon>Pezizomycetes</taxon>
        <taxon>Pezizales</taxon>
        <taxon>Tuberaceae</taxon>
        <taxon>Tuber</taxon>
    </lineage>
</organism>
<feature type="compositionally biased region" description="Basic and acidic residues" evidence="1">
    <location>
        <begin position="77"/>
        <end position="86"/>
    </location>
</feature>
<dbReference type="EMBL" id="NESQ01000130">
    <property type="protein sequence ID" value="PUU78055.1"/>
    <property type="molecule type" value="Genomic_DNA"/>
</dbReference>
<feature type="region of interest" description="Disordered" evidence="1">
    <location>
        <begin position="41"/>
        <end position="86"/>
    </location>
</feature>
<sequence>MPSKDEDAEFAKAYQDLIEAERHAATLENQLNSLEHKLDSFLAEHEGKHPESNNKTSVSENIGGALGARVNAPQDGDVERTPKDSQ</sequence>
<proteinExistence type="predicted"/>
<keyword evidence="3" id="KW-1185">Reference proteome</keyword>
<reference evidence="2 3" key="1">
    <citation type="submission" date="2017-04" db="EMBL/GenBank/DDBJ databases">
        <title>Draft genome sequence of Tuber borchii Vittad., a whitish edible truffle.</title>
        <authorList>
            <consortium name="DOE Joint Genome Institute"/>
            <person name="Murat C."/>
            <person name="Kuo A."/>
            <person name="Barry K.W."/>
            <person name="Clum A."/>
            <person name="Dockter R.B."/>
            <person name="Fauchery L."/>
            <person name="Iotti M."/>
            <person name="Kohler A."/>
            <person name="Labutti K."/>
            <person name="Lindquist E.A."/>
            <person name="Lipzen A."/>
            <person name="Ohm R.A."/>
            <person name="Wang M."/>
            <person name="Grigoriev I.V."/>
            <person name="Zambonelli A."/>
            <person name="Martin F.M."/>
        </authorList>
    </citation>
    <scope>NUCLEOTIDE SEQUENCE [LARGE SCALE GENOMIC DNA]</scope>
    <source>
        <strain evidence="2 3">Tbo3840</strain>
    </source>
</reference>
<accession>A0A2T6ZRD5</accession>
<evidence type="ECO:0000313" key="2">
    <source>
        <dbReference type="EMBL" id="PUU78055.1"/>
    </source>
</evidence>
<dbReference type="OrthoDB" id="5398685at2759"/>
<dbReference type="Proteomes" id="UP000244722">
    <property type="component" value="Unassembled WGS sequence"/>
</dbReference>
<comment type="caution">
    <text evidence="2">The sequence shown here is derived from an EMBL/GenBank/DDBJ whole genome shotgun (WGS) entry which is preliminary data.</text>
</comment>